<dbReference type="STRING" id="57577.A0A2K3NVL1"/>
<dbReference type="AlphaFoldDB" id="A0A2K3NVL1"/>
<accession>A0A2K3NVL1</accession>
<dbReference type="GO" id="GO:0005975">
    <property type="term" value="P:carbohydrate metabolic process"/>
    <property type="evidence" value="ECO:0007669"/>
    <property type="project" value="InterPro"/>
</dbReference>
<dbReference type="Proteomes" id="UP000236291">
    <property type="component" value="Unassembled WGS sequence"/>
</dbReference>
<proteinExistence type="predicted"/>
<evidence type="ECO:0000313" key="1">
    <source>
        <dbReference type="EMBL" id="PNY07062.1"/>
    </source>
</evidence>
<protein>
    <submittedName>
        <fullName evidence="1">Heat repeat-containing protein 5b-like</fullName>
    </submittedName>
</protein>
<dbReference type="InterPro" id="IPR044218">
    <property type="entry name" value="SWEETIE"/>
</dbReference>
<dbReference type="EMBL" id="ASHM01001660">
    <property type="protein sequence ID" value="PNY07062.1"/>
    <property type="molecule type" value="Genomic_DNA"/>
</dbReference>
<name>A0A2K3NVL1_TRIPR</name>
<comment type="caution">
    <text evidence="1">The sequence shown here is derived from an EMBL/GenBank/DDBJ whole genome shotgun (WGS) entry which is preliminary data.</text>
</comment>
<dbReference type="PANTHER" id="PTHR46975">
    <property type="entry name" value="PROTEIN SWEETIE"/>
    <property type="match status" value="1"/>
</dbReference>
<sequence>MTEPTQRDFLLFLGKQLQSPEAGPSMMVAALRTVSYTLKTLGEVPFEFKEVLDNTVVAAVSHSSKLVSP</sequence>
<dbReference type="PANTHER" id="PTHR46975:SF2">
    <property type="entry name" value="PROTEIN SWEETIE"/>
    <property type="match status" value="1"/>
</dbReference>
<reference evidence="1 2" key="2">
    <citation type="journal article" date="2017" name="Front. Plant Sci.">
        <title>Gene Classification and Mining of Molecular Markers Useful in Red Clover (Trifolium pratense) Breeding.</title>
        <authorList>
            <person name="Istvanek J."/>
            <person name="Dluhosova J."/>
            <person name="Dluhos P."/>
            <person name="Patkova L."/>
            <person name="Nedelnik J."/>
            <person name="Repkova J."/>
        </authorList>
    </citation>
    <scope>NUCLEOTIDE SEQUENCE [LARGE SCALE GENOMIC DNA]</scope>
    <source>
        <strain evidence="2">cv. Tatra</strain>
        <tissue evidence="1">Young leaves</tissue>
    </source>
</reference>
<evidence type="ECO:0000313" key="2">
    <source>
        <dbReference type="Proteomes" id="UP000236291"/>
    </source>
</evidence>
<reference evidence="1 2" key="1">
    <citation type="journal article" date="2014" name="Am. J. Bot.">
        <title>Genome assembly and annotation for red clover (Trifolium pratense; Fabaceae).</title>
        <authorList>
            <person name="Istvanek J."/>
            <person name="Jaros M."/>
            <person name="Krenek A."/>
            <person name="Repkova J."/>
        </authorList>
    </citation>
    <scope>NUCLEOTIDE SEQUENCE [LARGE SCALE GENOMIC DNA]</scope>
    <source>
        <strain evidence="2">cv. Tatra</strain>
        <tissue evidence="1">Young leaves</tissue>
    </source>
</reference>
<organism evidence="1 2">
    <name type="scientific">Trifolium pratense</name>
    <name type="common">Red clover</name>
    <dbReference type="NCBI Taxonomy" id="57577"/>
    <lineage>
        <taxon>Eukaryota</taxon>
        <taxon>Viridiplantae</taxon>
        <taxon>Streptophyta</taxon>
        <taxon>Embryophyta</taxon>
        <taxon>Tracheophyta</taxon>
        <taxon>Spermatophyta</taxon>
        <taxon>Magnoliopsida</taxon>
        <taxon>eudicotyledons</taxon>
        <taxon>Gunneridae</taxon>
        <taxon>Pentapetalae</taxon>
        <taxon>rosids</taxon>
        <taxon>fabids</taxon>
        <taxon>Fabales</taxon>
        <taxon>Fabaceae</taxon>
        <taxon>Papilionoideae</taxon>
        <taxon>50 kb inversion clade</taxon>
        <taxon>NPAAA clade</taxon>
        <taxon>Hologalegina</taxon>
        <taxon>IRL clade</taxon>
        <taxon>Trifolieae</taxon>
        <taxon>Trifolium</taxon>
    </lineage>
</organism>
<gene>
    <name evidence="1" type="ORF">L195_g003545</name>
</gene>